<feature type="compositionally biased region" description="Basic and acidic residues" evidence="1">
    <location>
        <begin position="125"/>
        <end position="173"/>
    </location>
</feature>
<evidence type="ECO:0000313" key="2">
    <source>
        <dbReference type="EMBL" id="RLN94773.1"/>
    </source>
</evidence>
<proteinExistence type="predicted"/>
<evidence type="ECO:0000256" key="1">
    <source>
        <dbReference type="SAM" id="MobiDB-lite"/>
    </source>
</evidence>
<organism evidence="2 3">
    <name type="scientific">Aphanomyces astaci</name>
    <name type="common">Crayfish plague agent</name>
    <dbReference type="NCBI Taxonomy" id="112090"/>
    <lineage>
        <taxon>Eukaryota</taxon>
        <taxon>Sar</taxon>
        <taxon>Stramenopiles</taxon>
        <taxon>Oomycota</taxon>
        <taxon>Saprolegniomycetes</taxon>
        <taxon>Saprolegniales</taxon>
        <taxon>Verrucalvaceae</taxon>
        <taxon>Aphanomyces</taxon>
    </lineage>
</organism>
<reference evidence="2 3" key="1">
    <citation type="journal article" date="2018" name="J. Invertebr. Pathol.">
        <title>New genotyping method for the causative agent of crayfish plague (Aphanomyces astaci) based on whole genome data.</title>
        <authorList>
            <person name="Minardi D."/>
            <person name="Studholme D.J."/>
            <person name="van der Giezen M."/>
            <person name="Pretto T."/>
            <person name="Oidtmann B."/>
        </authorList>
    </citation>
    <scope>NUCLEOTIDE SEQUENCE [LARGE SCALE GENOMIC DNA]</scope>
    <source>
        <strain evidence="2 3">KB13</strain>
    </source>
</reference>
<dbReference type="Proteomes" id="UP000275652">
    <property type="component" value="Unassembled WGS sequence"/>
</dbReference>
<dbReference type="AlphaFoldDB" id="A0A9X8DJS4"/>
<gene>
    <name evidence="2" type="ORF">DYB28_016103</name>
</gene>
<protein>
    <submittedName>
        <fullName evidence="2">Uncharacterized protein</fullName>
    </submittedName>
</protein>
<dbReference type="EMBL" id="QUTI01058361">
    <property type="protein sequence ID" value="RLN94773.1"/>
    <property type="molecule type" value="Genomic_DNA"/>
</dbReference>
<accession>A0A9X8DJS4</accession>
<evidence type="ECO:0000313" key="3">
    <source>
        <dbReference type="Proteomes" id="UP000275652"/>
    </source>
</evidence>
<comment type="caution">
    <text evidence="2">The sequence shown here is derived from an EMBL/GenBank/DDBJ whole genome shotgun (WGS) entry which is preliminary data.</text>
</comment>
<name>A0A9X8DJS4_APHAT</name>
<feature type="region of interest" description="Disordered" evidence="1">
    <location>
        <begin position="125"/>
        <end position="176"/>
    </location>
</feature>
<sequence length="188" mass="21041">MGKTFMIFVEDQGAAAAALVPLPTSEPLKVENRGAWTKLAGRLESMDMPSVGDNSASSSPPTVIQSDENAATSLWLYARTMEQQKLQKEQMKDVAAPVLLPPVAGTEDVQAKDKERDRRLEELKLMEETTERKAREARQRDLERSVAAMRKQEREKLKREVERPGGGRPEDSTLFRTDLAQFGSASFY</sequence>